<gene>
    <name evidence="1" type="ORF">HF526_07725</name>
</gene>
<dbReference type="Proteomes" id="UP000820669">
    <property type="component" value="Unassembled WGS sequence"/>
</dbReference>
<reference evidence="1 2" key="1">
    <citation type="submission" date="2020-04" db="EMBL/GenBank/DDBJ databases">
        <authorList>
            <person name="Klaysubun C."/>
            <person name="Duangmal K."/>
            <person name="Lipun K."/>
        </authorList>
    </citation>
    <scope>NUCLEOTIDE SEQUENCE [LARGE SCALE GENOMIC DNA]</scope>
    <source>
        <strain evidence="1 2">K10HN5</strain>
    </source>
</reference>
<organism evidence="1 2">
    <name type="scientific">Pseudonocardia acidicola</name>
    <dbReference type="NCBI Taxonomy" id="2724939"/>
    <lineage>
        <taxon>Bacteria</taxon>
        <taxon>Bacillati</taxon>
        <taxon>Actinomycetota</taxon>
        <taxon>Actinomycetes</taxon>
        <taxon>Pseudonocardiales</taxon>
        <taxon>Pseudonocardiaceae</taxon>
        <taxon>Pseudonocardia</taxon>
    </lineage>
</organism>
<proteinExistence type="predicted"/>
<accession>A0ABX1S9S5</accession>
<keyword evidence="2" id="KW-1185">Reference proteome</keyword>
<dbReference type="RefSeq" id="WP_169380641.1">
    <property type="nucleotide sequence ID" value="NZ_JAAXLA010000010.1"/>
</dbReference>
<comment type="caution">
    <text evidence="1">The sequence shown here is derived from an EMBL/GenBank/DDBJ whole genome shotgun (WGS) entry which is preliminary data.</text>
</comment>
<protein>
    <recommendedName>
        <fullName evidence="3">NifU-like protein</fullName>
    </recommendedName>
</protein>
<evidence type="ECO:0000313" key="1">
    <source>
        <dbReference type="EMBL" id="NMH97203.1"/>
    </source>
</evidence>
<sequence>MGDQLDPQDVAQRIDAVLDELEAAGGARQAGEELVRLLMRFYGAGLERIVTITRAGAGDAMVHRLASDPLVGGLLALHELHPVDLRTRVESAMEVARRKLGSHASEAQLLGLDPDGTVRVQLSASGCGAETVRQIVEESVAAVAPDTAGVAFVEAERGPTLLQIGLPGAR</sequence>
<evidence type="ECO:0000313" key="2">
    <source>
        <dbReference type="Proteomes" id="UP000820669"/>
    </source>
</evidence>
<dbReference type="EMBL" id="JAAXLA010000010">
    <property type="protein sequence ID" value="NMH97203.1"/>
    <property type="molecule type" value="Genomic_DNA"/>
</dbReference>
<evidence type="ECO:0008006" key="3">
    <source>
        <dbReference type="Google" id="ProtNLM"/>
    </source>
</evidence>
<name>A0ABX1S9S5_9PSEU</name>